<dbReference type="InterPro" id="IPR036909">
    <property type="entry name" value="Cyt_c-like_dom_sf"/>
</dbReference>
<dbReference type="InterPro" id="IPR051459">
    <property type="entry name" value="Cytochrome_c-type_DH"/>
</dbReference>
<dbReference type="RefSeq" id="WP_015922287.1">
    <property type="nucleotide sequence ID" value="NC_011959.1"/>
</dbReference>
<evidence type="ECO:0000256" key="6">
    <source>
        <dbReference type="PROSITE-ProRule" id="PRU00433"/>
    </source>
</evidence>
<evidence type="ECO:0000313" key="10">
    <source>
        <dbReference type="Proteomes" id="UP000000447"/>
    </source>
</evidence>
<dbReference type="Pfam" id="PF13442">
    <property type="entry name" value="Cytochrome_CBB3"/>
    <property type="match status" value="2"/>
</dbReference>
<dbReference type="InterPro" id="IPR009056">
    <property type="entry name" value="Cyt_c-like_dom"/>
</dbReference>
<dbReference type="PANTHER" id="PTHR35008">
    <property type="entry name" value="BLL4482 PROTEIN-RELATED"/>
    <property type="match status" value="1"/>
</dbReference>
<dbReference type="OrthoDB" id="9779283at2"/>
<feature type="transmembrane region" description="Helical" evidence="7">
    <location>
        <begin position="21"/>
        <end position="43"/>
    </location>
</feature>
<name>B9L2D6_THERP</name>
<dbReference type="Gene3D" id="1.10.760.10">
    <property type="entry name" value="Cytochrome c-like domain"/>
    <property type="match status" value="2"/>
</dbReference>
<dbReference type="Proteomes" id="UP000000447">
    <property type="component" value="Chromosome"/>
</dbReference>
<evidence type="ECO:0000313" key="9">
    <source>
        <dbReference type="EMBL" id="ACM05748.1"/>
    </source>
</evidence>
<evidence type="ECO:0000256" key="7">
    <source>
        <dbReference type="SAM" id="Phobius"/>
    </source>
</evidence>
<sequence length="273" mass="28840">MDQVGSRETQRTIRRAWAGRIAWFFAGMMATLLLLGIAGWVLAPRLFAHRSDLPGERRLARALVEAAAARGAQAIPTRPPLGARAVETGRIVYLGACSQCHGADADGKGWLGTLSYPEASALNDADTQARSDTELYWIIANGLSFTGMPGFQDRLSEEQIWAVVAYLRSLGSGSSGALPAVPQPSSDDLTKADPAGGAVARGAALYIALGCSNCHGAGGNAAGRLQLRATDRRAVRAIREGTDEGMPAYPESLLSEPDLQAVLAYIRTFRSGS</sequence>
<dbReference type="PANTHER" id="PTHR35008:SF4">
    <property type="entry name" value="BLL4482 PROTEIN"/>
    <property type="match status" value="1"/>
</dbReference>
<protein>
    <submittedName>
        <fullName evidence="9">Putative cytochrome c heme-binding subunit</fullName>
    </submittedName>
</protein>
<keyword evidence="2 6" id="KW-0349">Heme</keyword>
<dbReference type="PRINTS" id="PR00605">
    <property type="entry name" value="CYTCHROMECIC"/>
</dbReference>
<dbReference type="KEGG" id="tro:trd_1338"/>
<dbReference type="GO" id="GO:0020037">
    <property type="term" value="F:heme binding"/>
    <property type="evidence" value="ECO:0007669"/>
    <property type="project" value="InterPro"/>
</dbReference>
<dbReference type="HOGENOM" id="CLU_1019170_0_0_0"/>
<evidence type="ECO:0000256" key="5">
    <source>
        <dbReference type="ARBA" id="ARBA00023004"/>
    </source>
</evidence>
<keyword evidence="7" id="KW-0472">Membrane</keyword>
<keyword evidence="7" id="KW-0812">Transmembrane</keyword>
<reference evidence="9 10" key="1">
    <citation type="journal article" date="2009" name="PLoS ONE">
        <title>Complete genome sequence of the aerobic CO-oxidizing thermophile Thermomicrobium roseum.</title>
        <authorList>
            <person name="Wu D."/>
            <person name="Raymond J."/>
            <person name="Wu M."/>
            <person name="Chatterji S."/>
            <person name="Ren Q."/>
            <person name="Graham J.E."/>
            <person name="Bryant D.A."/>
            <person name="Robb F."/>
            <person name="Colman A."/>
            <person name="Tallon L.J."/>
            <person name="Badger J.H."/>
            <person name="Madupu R."/>
            <person name="Ward N.L."/>
            <person name="Eisen J.A."/>
        </authorList>
    </citation>
    <scope>NUCLEOTIDE SEQUENCE [LARGE SCALE GENOMIC DNA]</scope>
    <source>
        <strain evidence="10">ATCC 27502 / DSM 5159 / P-2</strain>
    </source>
</reference>
<evidence type="ECO:0000256" key="2">
    <source>
        <dbReference type="ARBA" id="ARBA00022617"/>
    </source>
</evidence>
<dbReference type="InterPro" id="IPR008168">
    <property type="entry name" value="Cyt_C_IC"/>
</dbReference>
<evidence type="ECO:0000256" key="4">
    <source>
        <dbReference type="ARBA" id="ARBA00022982"/>
    </source>
</evidence>
<evidence type="ECO:0000259" key="8">
    <source>
        <dbReference type="PROSITE" id="PS51007"/>
    </source>
</evidence>
<dbReference type="eggNOG" id="COG2010">
    <property type="taxonomic scope" value="Bacteria"/>
</dbReference>
<proteinExistence type="predicted"/>
<evidence type="ECO:0000256" key="3">
    <source>
        <dbReference type="ARBA" id="ARBA00022723"/>
    </source>
</evidence>
<organism evidence="9 10">
    <name type="scientific">Thermomicrobium roseum (strain ATCC 27502 / DSM 5159 / P-2)</name>
    <dbReference type="NCBI Taxonomy" id="309801"/>
    <lineage>
        <taxon>Bacteria</taxon>
        <taxon>Pseudomonadati</taxon>
        <taxon>Thermomicrobiota</taxon>
        <taxon>Thermomicrobia</taxon>
        <taxon>Thermomicrobiales</taxon>
        <taxon>Thermomicrobiaceae</taxon>
        <taxon>Thermomicrobium</taxon>
    </lineage>
</organism>
<dbReference type="GO" id="GO:0009055">
    <property type="term" value="F:electron transfer activity"/>
    <property type="evidence" value="ECO:0007669"/>
    <property type="project" value="InterPro"/>
</dbReference>
<dbReference type="AlphaFoldDB" id="B9L2D6"/>
<keyword evidence="5 6" id="KW-0408">Iron</keyword>
<dbReference type="GO" id="GO:0005506">
    <property type="term" value="F:iron ion binding"/>
    <property type="evidence" value="ECO:0007669"/>
    <property type="project" value="InterPro"/>
</dbReference>
<keyword evidence="3 6" id="KW-0479">Metal-binding</keyword>
<dbReference type="SUPFAM" id="SSF46626">
    <property type="entry name" value="Cytochrome c"/>
    <property type="match status" value="2"/>
</dbReference>
<keyword evidence="7" id="KW-1133">Transmembrane helix</keyword>
<evidence type="ECO:0000256" key="1">
    <source>
        <dbReference type="ARBA" id="ARBA00022448"/>
    </source>
</evidence>
<keyword evidence="10" id="KW-1185">Reference proteome</keyword>
<dbReference type="STRING" id="309801.trd_1338"/>
<dbReference type="PROSITE" id="PS51007">
    <property type="entry name" value="CYTC"/>
    <property type="match status" value="2"/>
</dbReference>
<gene>
    <name evidence="9" type="ordered locus">trd_1338</name>
</gene>
<feature type="domain" description="Cytochrome c" evidence="8">
    <location>
        <begin position="84"/>
        <end position="171"/>
    </location>
</feature>
<feature type="domain" description="Cytochrome c" evidence="8">
    <location>
        <begin position="197"/>
        <end position="270"/>
    </location>
</feature>
<keyword evidence="4" id="KW-0249">Electron transport</keyword>
<keyword evidence="1" id="KW-0813">Transport</keyword>
<dbReference type="EMBL" id="CP001275">
    <property type="protein sequence ID" value="ACM05748.1"/>
    <property type="molecule type" value="Genomic_DNA"/>
</dbReference>
<accession>B9L2D6</accession>